<dbReference type="PIRSF" id="PIRSF004853">
    <property type="entry name" value="UCP004853"/>
    <property type="match status" value="1"/>
</dbReference>
<reference evidence="5" key="1">
    <citation type="submission" date="2023-03" db="EMBL/GenBank/DDBJ databases">
        <authorList>
            <person name="Steffen K."/>
            <person name="Cardenas P."/>
        </authorList>
    </citation>
    <scope>NUCLEOTIDE SEQUENCE</scope>
</reference>
<evidence type="ECO:0000256" key="2">
    <source>
        <dbReference type="ARBA" id="ARBA00022741"/>
    </source>
</evidence>
<keyword evidence="6" id="KW-1185">Reference proteome</keyword>
<dbReference type="HAMAP" id="MF_02224">
    <property type="entry name" value="PPS"/>
    <property type="match status" value="1"/>
</dbReference>
<dbReference type="Proteomes" id="UP001174909">
    <property type="component" value="Unassembled WGS sequence"/>
</dbReference>
<organism evidence="5 6">
    <name type="scientific">Geodia barretti</name>
    <name type="common">Barrett's horny sponge</name>
    <dbReference type="NCBI Taxonomy" id="519541"/>
    <lineage>
        <taxon>Eukaryota</taxon>
        <taxon>Metazoa</taxon>
        <taxon>Porifera</taxon>
        <taxon>Demospongiae</taxon>
        <taxon>Heteroscleromorpha</taxon>
        <taxon>Tetractinellida</taxon>
        <taxon>Astrophorina</taxon>
        <taxon>Geodiidae</taxon>
        <taxon>Geodia</taxon>
    </lineage>
</organism>
<dbReference type="EMBL" id="CASHTH010003886">
    <property type="protein sequence ID" value="CAI8050847.1"/>
    <property type="molecule type" value="Genomic_DNA"/>
</dbReference>
<dbReference type="Gene3D" id="3.40.50.12640">
    <property type="entry name" value="Phosphopantoate/pantothenate synthetase"/>
    <property type="match status" value="1"/>
</dbReference>
<dbReference type="InterPro" id="IPR038138">
    <property type="entry name" value="PPS/PS_sf"/>
</dbReference>
<feature type="non-terminal residue" evidence="5">
    <location>
        <position position="1"/>
    </location>
</feature>
<keyword evidence="1 5" id="KW-0436">Ligase</keyword>
<gene>
    <name evidence="5" type="ORF">GBAR_LOCUS27890</name>
</gene>
<dbReference type="GO" id="GO:0005524">
    <property type="term" value="F:ATP binding"/>
    <property type="evidence" value="ECO:0007669"/>
    <property type="project" value="UniProtKB-KW"/>
</dbReference>
<dbReference type="GO" id="GO:0015937">
    <property type="term" value="P:coenzyme A biosynthetic process"/>
    <property type="evidence" value="ECO:0007669"/>
    <property type="project" value="UniProtKB-KW"/>
</dbReference>
<keyword evidence="2" id="KW-0547">Nucleotide-binding</keyword>
<comment type="caution">
    <text evidence="5">The sequence shown here is derived from an EMBL/GenBank/DDBJ whole genome shotgun (WGS) entry which is preliminary data.</text>
</comment>
<dbReference type="PANTHER" id="PTHR40695">
    <property type="entry name" value="4-PHOSPHOPANTOATE--BETA-ALANINE LIGASE"/>
    <property type="match status" value="1"/>
</dbReference>
<name>A0AA35XHC8_GEOBA</name>
<dbReference type="PANTHER" id="PTHR40695:SF1">
    <property type="entry name" value="4-PHOSPHOPANTOATE--BETA-ALANINE LIGASE"/>
    <property type="match status" value="1"/>
</dbReference>
<dbReference type="NCBIfam" id="NF010324">
    <property type="entry name" value="PRK13761.1"/>
    <property type="match status" value="1"/>
</dbReference>
<dbReference type="GO" id="GO:0016874">
    <property type="term" value="F:ligase activity"/>
    <property type="evidence" value="ECO:0007669"/>
    <property type="project" value="UniProtKB-KW"/>
</dbReference>
<proteinExistence type="inferred from homology"/>
<dbReference type="Pfam" id="PF02006">
    <property type="entry name" value="PPS_PS"/>
    <property type="match status" value="1"/>
</dbReference>
<dbReference type="AlphaFoldDB" id="A0AA35XHC8"/>
<keyword evidence="4" id="KW-0173">Coenzyme A biosynthesis</keyword>
<protein>
    <submittedName>
        <fullName evidence="5">4-phosphopantoate--beta-alanine ligase</fullName>
    </submittedName>
</protein>
<sequence>VPASHPRAESLRIRELLVDGYSTGLVAREGLLAHGRGEAFDYLLGEQTAGFARRAIRAAAAAMLLAASPVISVNGNTAALCPQEMLRLARSSGSMIEVNLFYASEERRRSIARVLKECGSDTVLGLDPASRGSLPGIDSARRVADTGGILAADLVVVPLEDGDRTRALKAAGKTVVAFDLNPFSRTAGDADITIVDNVVRAMGLLADRCRDLSAADRLSLEGILRDYDNGRVLSEAMLHMESNLRERARLA</sequence>
<evidence type="ECO:0000256" key="3">
    <source>
        <dbReference type="ARBA" id="ARBA00022840"/>
    </source>
</evidence>
<accession>A0AA35XHC8</accession>
<evidence type="ECO:0000313" key="6">
    <source>
        <dbReference type="Proteomes" id="UP001174909"/>
    </source>
</evidence>
<evidence type="ECO:0000256" key="4">
    <source>
        <dbReference type="ARBA" id="ARBA00022993"/>
    </source>
</evidence>
<dbReference type="InterPro" id="IPR002855">
    <property type="entry name" value="PPS/PS"/>
</dbReference>
<evidence type="ECO:0000256" key="1">
    <source>
        <dbReference type="ARBA" id="ARBA00022598"/>
    </source>
</evidence>
<keyword evidence="3" id="KW-0067">ATP-binding</keyword>
<evidence type="ECO:0000313" key="5">
    <source>
        <dbReference type="EMBL" id="CAI8050847.1"/>
    </source>
</evidence>